<gene>
    <name evidence="2" type="primary">LOC115884110</name>
</gene>
<reference evidence="2" key="1">
    <citation type="submission" date="2025-08" db="UniProtKB">
        <authorList>
            <consortium name="RefSeq"/>
        </authorList>
    </citation>
    <scope>IDENTIFICATION</scope>
    <source>
        <tissue evidence="2">Gonads</tissue>
    </source>
</reference>
<keyword evidence="1" id="KW-1185">Reference proteome</keyword>
<name>A0A6J2Y5D5_SITOR</name>
<dbReference type="AlphaFoldDB" id="A0A6J2Y5D5"/>
<protein>
    <submittedName>
        <fullName evidence="2">Uncharacterized protein LOC115884110</fullName>
    </submittedName>
</protein>
<sequence>MTLPTALLISNIVNKSIASEIQETIGNQSSMDILSCKCDLHSDEPYLIPTTPKCTLSDFISDKDMKKLNSNAKINSIPNKIKSAKSQIIQCKAVHTYSYFSDLSHIERITCFGSAEPSSKQELMKCLSVALDSLENIDYRFKKSYIYEGKQDIGNLKISYDKRDILDLGSNLTENWQLTHPPEGKMNHTNTNLFLRTPCQLIGCDFEDMFPLFK</sequence>
<dbReference type="OrthoDB" id="6772690at2759"/>
<accession>A0A6J2Y5D5</accession>
<dbReference type="Proteomes" id="UP000504635">
    <property type="component" value="Unplaced"/>
</dbReference>
<proteinExistence type="predicted"/>
<evidence type="ECO:0000313" key="2">
    <source>
        <dbReference type="RefSeq" id="XP_030758461.1"/>
    </source>
</evidence>
<evidence type="ECO:0000313" key="1">
    <source>
        <dbReference type="Proteomes" id="UP000504635"/>
    </source>
</evidence>
<dbReference type="InParanoid" id="A0A6J2Y5D5"/>
<dbReference type="KEGG" id="soy:115884110"/>
<dbReference type="RefSeq" id="XP_030758461.1">
    <property type="nucleotide sequence ID" value="XM_030902601.1"/>
</dbReference>
<organism evidence="1 2">
    <name type="scientific">Sitophilus oryzae</name>
    <name type="common">Rice weevil</name>
    <name type="synonym">Curculio oryzae</name>
    <dbReference type="NCBI Taxonomy" id="7048"/>
    <lineage>
        <taxon>Eukaryota</taxon>
        <taxon>Metazoa</taxon>
        <taxon>Ecdysozoa</taxon>
        <taxon>Arthropoda</taxon>
        <taxon>Hexapoda</taxon>
        <taxon>Insecta</taxon>
        <taxon>Pterygota</taxon>
        <taxon>Neoptera</taxon>
        <taxon>Endopterygota</taxon>
        <taxon>Coleoptera</taxon>
        <taxon>Polyphaga</taxon>
        <taxon>Cucujiformia</taxon>
        <taxon>Curculionidae</taxon>
        <taxon>Dryophthorinae</taxon>
        <taxon>Sitophilus</taxon>
    </lineage>
</organism>
<dbReference type="GeneID" id="115884110"/>